<proteinExistence type="predicted"/>
<keyword evidence="2" id="KW-1185">Reference proteome</keyword>
<dbReference type="KEGG" id="rsa:RSal33209_0194"/>
<dbReference type="AlphaFoldDB" id="A9WLJ0"/>
<sequence>MMKFRRLLGTLGVRLAAGFALIAMISAAATGAVLFWSSRDNILRAEQDRLFANFKTNFEKLPAQLDIGTFFAPSGPATGREIAGLLLGGLQSSPGLTLRIASTGDSTDYAGPANIPADFLNTIDKDKQQFGPQYIYSNPGSWRPEFHHRADQVNSNYAARFIAS</sequence>
<dbReference type="RefSeq" id="WP_012243658.1">
    <property type="nucleotide sequence ID" value="NC_010168.1"/>
</dbReference>
<protein>
    <submittedName>
        <fullName evidence="1">Uncharacterized protein</fullName>
    </submittedName>
</protein>
<dbReference type="EMBL" id="CP000910">
    <property type="protein sequence ID" value="ABY21950.1"/>
    <property type="molecule type" value="Genomic_DNA"/>
</dbReference>
<evidence type="ECO:0000313" key="2">
    <source>
        <dbReference type="Proteomes" id="UP000002007"/>
    </source>
</evidence>
<accession>A9WLJ0</accession>
<dbReference type="HOGENOM" id="CLU_1617655_0_0_11"/>
<gene>
    <name evidence="1" type="ordered locus">RSal33209_0194</name>
</gene>
<evidence type="ECO:0000313" key="1">
    <source>
        <dbReference type="EMBL" id="ABY21950.1"/>
    </source>
</evidence>
<name>A9WLJ0_RENSM</name>
<organism evidence="1 2">
    <name type="scientific">Renibacterium salmoninarum (strain ATCC 33209 / DSM 20767 / JCM 11484 / NBRC 15589 / NCIMB 2235)</name>
    <dbReference type="NCBI Taxonomy" id="288705"/>
    <lineage>
        <taxon>Bacteria</taxon>
        <taxon>Bacillati</taxon>
        <taxon>Actinomycetota</taxon>
        <taxon>Actinomycetes</taxon>
        <taxon>Micrococcales</taxon>
        <taxon>Micrococcaceae</taxon>
        <taxon>Renibacterium</taxon>
    </lineage>
</organism>
<dbReference type="Proteomes" id="UP000002007">
    <property type="component" value="Chromosome"/>
</dbReference>
<reference evidence="2" key="1">
    <citation type="journal article" date="2008" name="J. Bacteriol.">
        <title>Genome sequence of the fish pathogen Renibacterium salmoninarum suggests reductive evolution away from an environmental Arthrobacter ancestor.</title>
        <authorList>
            <person name="Wiens G.D."/>
            <person name="Rockey D.D."/>
            <person name="Wu Z."/>
            <person name="Chang J."/>
            <person name="Levy R."/>
            <person name="Crane S."/>
            <person name="Chen D.S."/>
            <person name="Capri G.R."/>
            <person name="Burnett J.R."/>
            <person name="Sudheesh P.S."/>
            <person name="Schipma M.J."/>
            <person name="Burd H."/>
            <person name="Bhattacharyya A."/>
            <person name="Rhodes L.D."/>
            <person name="Kaul R."/>
            <person name="Strom M.S."/>
        </authorList>
    </citation>
    <scope>NUCLEOTIDE SEQUENCE [LARGE SCALE GENOMIC DNA]</scope>
    <source>
        <strain evidence="2">ATCC 33209 / DSM 20767 / JCM 11484 / NBRC 15589 / NCIMB 2235</strain>
    </source>
</reference>
<dbReference type="STRING" id="288705.RSal33209_0194"/>